<accession>Q8QNB8</accession>
<gene>
    <name evidence="1" type="primary">ORF 167</name>
</gene>
<reference evidence="1 2" key="1">
    <citation type="journal article" date="1995" name="Virology">
        <title>Coat protein of the Ectocarpus siliculosus virus.</title>
        <authorList>
            <person name="Klein M."/>
            <person name="Lanka S.T."/>
            <person name="Knippers R."/>
            <person name="Muller D.G."/>
        </authorList>
    </citation>
    <scope>NUCLEOTIDE SEQUENCE [LARGE SCALE GENOMIC DNA]</scope>
    <source>
        <strain evidence="2">Isolate New Zealand/Kaikoura/1988</strain>
    </source>
</reference>
<reference evidence="1 2" key="2">
    <citation type="journal article" date="1998" name="Adv. Virus Res.">
        <title>Viruses in marine brown algae.</title>
        <authorList>
            <person name="Muller D.G."/>
            <person name="Kapp M."/>
            <person name="Knippers R."/>
        </authorList>
    </citation>
    <scope>NUCLEOTIDE SEQUENCE [LARGE SCALE GENOMIC DNA]</scope>
    <source>
        <strain evidence="2">Isolate New Zealand/Kaikoura/1988</strain>
    </source>
</reference>
<evidence type="ECO:0000313" key="1">
    <source>
        <dbReference type="EMBL" id="AAK14581.1"/>
    </source>
</evidence>
<name>Q8QNB8_ESV1K</name>
<evidence type="ECO:0000313" key="2">
    <source>
        <dbReference type="Proteomes" id="UP000000864"/>
    </source>
</evidence>
<organism evidence="1 2">
    <name type="scientific">Ectocarpus siliculosus virus 1 (isolate New Zealand/Kaikoura/1988)</name>
    <name type="common">EsV-1</name>
    <dbReference type="NCBI Taxonomy" id="654926"/>
    <lineage>
        <taxon>Viruses</taxon>
        <taxon>Varidnaviria</taxon>
        <taxon>Bamfordvirae</taxon>
        <taxon>Nucleocytoviricota</taxon>
        <taxon>Megaviricetes</taxon>
        <taxon>Algavirales</taxon>
        <taxon>Phycodnaviridae</taxon>
        <taxon>Phaeovirus</taxon>
        <taxon>Phaeovirus unasiliculosus</taxon>
        <taxon>Ectocarpus siliculosus virus 1</taxon>
    </lineage>
</organism>
<dbReference type="KEGG" id="vg:920655"/>
<protein>
    <submittedName>
        <fullName evidence="1">EsV-1-167</fullName>
    </submittedName>
</protein>
<sequence>MQPEAFCAVGCPPQKLCPVADNNLGCVIGTERLHNPGQPRCCEVDNADIYLKTVRDILAYLNTPQNDHQNTANFRQALGIMLQRLNIGAGPSMFSNDTLFIDNSSNQAPDANFTPSQTDDLLKLLEKSNERTQVDLFVHDIVRQPIERREDKFDFYIEDPPENVPDLLCLADRMFVFFSNAEAHRMVSLVVHVLEGDSFAESGFYVGAYGAPVSRVTRNLIRYIRRAMHTTTFTGSIRLEGDNLLADNVEIGTDVVAPGKTIVTAARTLDVIIG</sequence>
<dbReference type="Proteomes" id="UP000000864">
    <property type="component" value="Segment"/>
</dbReference>
<proteinExistence type="predicted"/>
<reference evidence="1 2" key="3">
    <citation type="journal article" date="2000" name="Virology">
        <title>Characterization and immunolocalization of major structural proteins in the brown algal virus EsV-1.</title>
        <authorList>
            <person name="Delaroque N."/>
            <person name="Wolf S."/>
            <person name="Muller D.G."/>
            <person name="Knippers R."/>
        </authorList>
    </citation>
    <scope>NUCLEOTIDE SEQUENCE [LARGE SCALE GENOMIC DNA]</scope>
    <source>
        <strain evidence="2">Isolate New Zealand/Kaikoura/1988</strain>
    </source>
</reference>
<dbReference type="EMBL" id="AF204951">
    <property type="protein sequence ID" value="AAK14581.1"/>
    <property type="molecule type" value="Genomic_DNA"/>
</dbReference>
<organismHost>
    <name type="scientific">Ectocarpus siliculosus</name>
    <name type="common">Brown alga</name>
    <name type="synonym">Conferva siliculosa</name>
    <dbReference type="NCBI Taxonomy" id="2880"/>
</organismHost>
<reference evidence="1 2" key="4">
    <citation type="journal article" date="2000" name="Virology">
        <title>The brown algal virus EsV-1 particle contains a putative hybrid histidine kinase.</title>
        <authorList>
            <person name="Delaroque N."/>
            <person name="Wolf S."/>
            <person name="Muller D.G."/>
            <person name="Knippers R."/>
        </authorList>
    </citation>
    <scope>NUCLEOTIDE SEQUENCE [LARGE SCALE GENOMIC DNA]</scope>
    <source>
        <strain evidence="2">Isolate New Zealand/Kaikoura/1988</strain>
    </source>
</reference>
<keyword evidence="2" id="KW-1185">Reference proteome</keyword>